<protein>
    <submittedName>
        <fullName evidence="1">Uncharacterized protein</fullName>
    </submittedName>
</protein>
<name>A0ACD3ZP36_FUSSC</name>
<reference evidence="1" key="1">
    <citation type="submission" date="2021-11" db="EMBL/GenBank/DDBJ databases">
        <title>Fusarium solani-melongenae Genome sequencing and assembly.</title>
        <authorList>
            <person name="Xie S."/>
            <person name="Huang L."/>
            <person name="Zhang X."/>
        </authorList>
    </citation>
    <scope>NUCLEOTIDE SEQUENCE</scope>
    <source>
        <strain evidence="1">CRI 24-3</strain>
    </source>
</reference>
<evidence type="ECO:0000313" key="1">
    <source>
        <dbReference type="EMBL" id="UPL02972.1"/>
    </source>
</evidence>
<dbReference type="EMBL" id="CP090040">
    <property type="protein sequence ID" value="UPL02972.1"/>
    <property type="molecule type" value="Genomic_DNA"/>
</dbReference>
<accession>A0ACD3ZP36</accession>
<sequence>MSETFKQYRIYEKGSLDGLVLEDVPKTPPRLGEVLVRIKAVSLNWRDPIIAIGTYPFPERDIVIPGSDGAGVVEAVGEGVTKWKAGDRVLAQFNQEHLAGKMTRAGMLSGLGGEIDGLLGEYFTFPQAGIVKIPDYLSFQEASCLPCAALTAWNALYGLGTGGVSIFGLQIAHAAGARTIITSSSDAKLERARELGATHTINYKTTPDWAKEAMRITDGRGVDHLLEMGGTLTLGQSFDCIALQGTISSIGHITNPDPLGAGKKLVGPDAAFLTLDRLCILRGVVVGSREQLEDMIRCFEMKEIRPVIDRVFPFAKAKEAYKYLWEAGHLGKIVIELEK</sequence>
<gene>
    <name evidence="1" type="ORF">LCI18_013906</name>
</gene>
<keyword evidence="2" id="KW-1185">Reference proteome</keyword>
<proteinExistence type="predicted"/>
<organism evidence="1 2">
    <name type="scientific">Fusarium solani subsp. cucurbitae</name>
    <name type="common">Neocosmosporum cucurbitae</name>
    <dbReference type="NCBI Taxonomy" id="2747967"/>
    <lineage>
        <taxon>Eukaryota</taxon>
        <taxon>Fungi</taxon>
        <taxon>Dikarya</taxon>
        <taxon>Ascomycota</taxon>
        <taxon>Pezizomycotina</taxon>
        <taxon>Sordariomycetes</taxon>
        <taxon>Hypocreomycetidae</taxon>
        <taxon>Hypocreales</taxon>
        <taxon>Nectriaceae</taxon>
        <taxon>Fusarium</taxon>
        <taxon>Fusarium solani species complex</taxon>
    </lineage>
</organism>
<dbReference type="Proteomes" id="UP000830768">
    <property type="component" value="Chromosome 12"/>
</dbReference>
<evidence type="ECO:0000313" key="2">
    <source>
        <dbReference type="Proteomes" id="UP000830768"/>
    </source>
</evidence>